<sequence length="220" mass="24081">MSLVLEGMVVGGGGMVSFGLGMRVGVALRTMEVSSSLDALAGSRSSRPLQATPLASRAPFSSRRPLQARTVRADIHRCGSELSEKDLVDLRARYEIPPISDALASEGHRLDQCSSPMTEDFFSCLLAGVTPMAEFFLTSFSQRTQKDGFLYFIEMIEMKGFCEAFSSKVEPDTWRPFFFYASGEGLRQGVPFGFMGHPKSHSALPRSAKHKADALAFSTY</sequence>
<reference evidence="1 2" key="1">
    <citation type="submission" date="2024-01" db="EMBL/GenBank/DDBJ databases">
        <title>The complete chloroplast genome sequence of Lithospermum erythrorhizon: insights into the phylogenetic relationship among Boraginaceae species and the maternal lineages of purple gromwells.</title>
        <authorList>
            <person name="Okada T."/>
            <person name="Watanabe K."/>
        </authorList>
    </citation>
    <scope>NUCLEOTIDE SEQUENCE [LARGE SCALE GENOMIC DNA]</scope>
</reference>
<comment type="caution">
    <text evidence="1">The sequence shown here is derived from an EMBL/GenBank/DDBJ whole genome shotgun (WGS) entry which is preliminary data.</text>
</comment>
<gene>
    <name evidence="1" type="ORF">LIER_24790</name>
</gene>
<dbReference type="EMBL" id="BAABME010007294">
    <property type="protein sequence ID" value="GAA0170560.1"/>
    <property type="molecule type" value="Genomic_DNA"/>
</dbReference>
<dbReference type="Proteomes" id="UP001454036">
    <property type="component" value="Unassembled WGS sequence"/>
</dbReference>
<protein>
    <submittedName>
        <fullName evidence="1">Uncharacterized protein</fullName>
    </submittedName>
</protein>
<keyword evidence="2" id="KW-1185">Reference proteome</keyword>
<evidence type="ECO:0000313" key="2">
    <source>
        <dbReference type="Proteomes" id="UP001454036"/>
    </source>
</evidence>
<name>A0AAV3R2K9_LITER</name>
<accession>A0AAV3R2K9</accession>
<dbReference type="AlphaFoldDB" id="A0AAV3R2K9"/>
<proteinExistence type="predicted"/>
<organism evidence="1 2">
    <name type="scientific">Lithospermum erythrorhizon</name>
    <name type="common">Purple gromwell</name>
    <name type="synonym">Lithospermum officinale var. erythrorhizon</name>
    <dbReference type="NCBI Taxonomy" id="34254"/>
    <lineage>
        <taxon>Eukaryota</taxon>
        <taxon>Viridiplantae</taxon>
        <taxon>Streptophyta</taxon>
        <taxon>Embryophyta</taxon>
        <taxon>Tracheophyta</taxon>
        <taxon>Spermatophyta</taxon>
        <taxon>Magnoliopsida</taxon>
        <taxon>eudicotyledons</taxon>
        <taxon>Gunneridae</taxon>
        <taxon>Pentapetalae</taxon>
        <taxon>asterids</taxon>
        <taxon>lamiids</taxon>
        <taxon>Boraginales</taxon>
        <taxon>Boraginaceae</taxon>
        <taxon>Boraginoideae</taxon>
        <taxon>Lithospermeae</taxon>
        <taxon>Lithospermum</taxon>
    </lineage>
</organism>
<evidence type="ECO:0000313" key="1">
    <source>
        <dbReference type="EMBL" id="GAA0170560.1"/>
    </source>
</evidence>